<dbReference type="AlphaFoldDB" id="A0AAV0E529"/>
<feature type="non-terminal residue" evidence="2">
    <location>
        <position position="119"/>
    </location>
</feature>
<name>A0AAV0E529_9ASTE</name>
<gene>
    <name evidence="2" type="ORF">CEPIT_LOCUS20337</name>
</gene>
<evidence type="ECO:0000313" key="3">
    <source>
        <dbReference type="Proteomes" id="UP001152523"/>
    </source>
</evidence>
<dbReference type="Proteomes" id="UP001152523">
    <property type="component" value="Unassembled WGS sequence"/>
</dbReference>
<organism evidence="2 3">
    <name type="scientific">Cuscuta epithymum</name>
    <dbReference type="NCBI Taxonomy" id="186058"/>
    <lineage>
        <taxon>Eukaryota</taxon>
        <taxon>Viridiplantae</taxon>
        <taxon>Streptophyta</taxon>
        <taxon>Embryophyta</taxon>
        <taxon>Tracheophyta</taxon>
        <taxon>Spermatophyta</taxon>
        <taxon>Magnoliopsida</taxon>
        <taxon>eudicotyledons</taxon>
        <taxon>Gunneridae</taxon>
        <taxon>Pentapetalae</taxon>
        <taxon>asterids</taxon>
        <taxon>lamiids</taxon>
        <taxon>Solanales</taxon>
        <taxon>Convolvulaceae</taxon>
        <taxon>Cuscuteae</taxon>
        <taxon>Cuscuta</taxon>
        <taxon>Cuscuta subgen. Cuscuta</taxon>
    </lineage>
</organism>
<keyword evidence="3" id="KW-1185">Reference proteome</keyword>
<dbReference type="EMBL" id="CAMAPF010000208">
    <property type="protein sequence ID" value="CAH9113492.1"/>
    <property type="molecule type" value="Genomic_DNA"/>
</dbReference>
<sequence>MQVQSTFRTTPLISNRRPMLHMREKLPLISVISVCMDQVSRIRIGVGEQSGGLFYLAMGERVRIHNATHLDVGELWHARLGHPSLQVLNFLPQVNGSSSNLFNKPCDVCHRAKQTRSVF</sequence>
<dbReference type="InterPro" id="IPR025724">
    <property type="entry name" value="GAG-pre-integrase_dom"/>
</dbReference>
<protein>
    <recommendedName>
        <fullName evidence="1">GAG-pre-integrase domain-containing protein</fullName>
    </recommendedName>
</protein>
<dbReference type="Pfam" id="PF13976">
    <property type="entry name" value="gag_pre-integrs"/>
    <property type="match status" value="1"/>
</dbReference>
<reference evidence="2" key="1">
    <citation type="submission" date="2022-07" db="EMBL/GenBank/DDBJ databases">
        <authorList>
            <person name="Macas J."/>
            <person name="Novak P."/>
            <person name="Neumann P."/>
        </authorList>
    </citation>
    <scope>NUCLEOTIDE SEQUENCE</scope>
</reference>
<proteinExistence type="predicted"/>
<feature type="domain" description="GAG-pre-integrase" evidence="1">
    <location>
        <begin position="69"/>
        <end position="114"/>
    </location>
</feature>
<accession>A0AAV0E529</accession>
<evidence type="ECO:0000259" key="1">
    <source>
        <dbReference type="Pfam" id="PF13976"/>
    </source>
</evidence>
<comment type="caution">
    <text evidence="2">The sequence shown here is derived from an EMBL/GenBank/DDBJ whole genome shotgun (WGS) entry which is preliminary data.</text>
</comment>
<evidence type="ECO:0000313" key="2">
    <source>
        <dbReference type="EMBL" id="CAH9113492.1"/>
    </source>
</evidence>